<protein>
    <submittedName>
        <fullName evidence="1">TrfA family protein</fullName>
    </submittedName>
</protein>
<organism evidence="1 2">
    <name type="scientific">Candidatus Accumulibacter phosphatis</name>
    <dbReference type="NCBI Taxonomy" id="327160"/>
    <lineage>
        <taxon>Bacteria</taxon>
        <taxon>Pseudomonadati</taxon>
        <taxon>Pseudomonadota</taxon>
        <taxon>Betaproteobacteria</taxon>
        <taxon>Candidatus Accumulibacter</taxon>
    </lineage>
</organism>
<sequence length="276" mass="31115">MTDAQPQEILASIERMREIARQRESAEIIQLPLWPEPKRGTPNSFIRSALFSAIQSKDRQFIDGKTLDSQAGITIKYTGQQLNQEDLTLWETLVHLAKGHPLGNVCSFTAHGLLKAMGLNTGGDEHARLHKGITRLIACAVEITHEGRIYTGSLLEGSTKDEITTRYVVRLHRELIRLYGETQWTAIDWQQRLNLRRKPLAQALHAYYSSHRMPHPVKLSTLQRYTGSRNQQAAGFKVKLRAALDELVKLAFLQSYSIEGDTVAVRRTPALPRGGD</sequence>
<keyword evidence="2" id="KW-1185">Reference proteome</keyword>
<name>A0ABX1U4Q3_9PROT</name>
<dbReference type="RefSeq" id="WP_169068559.1">
    <property type="nucleotide sequence ID" value="NZ_SPMY01000110.1"/>
</dbReference>
<proteinExistence type="predicted"/>
<dbReference type="InterPro" id="IPR010751">
    <property type="entry name" value="TrfA"/>
</dbReference>
<reference evidence="1 2" key="1">
    <citation type="submission" date="2019-03" db="EMBL/GenBank/DDBJ databases">
        <title>Metabolic reconstructions from genomes of highly enriched 'Candidatus Accumulibacter' and 'Candidatus Competibacter' bioreactor populations.</title>
        <authorList>
            <person name="Annavajhala M.K."/>
            <person name="Welles L."/>
            <person name="Abbas B."/>
            <person name="Sorokin D."/>
            <person name="Park H."/>
            <person name="Van Loosdrecht M."/>
            <person name="Chandran K."/>
        </authorList>
    </citation>
    <scope>NUCLEOTIDE SEQUENCE [LARGE SCALE GENOMIC DNA]</scope>
    <source>
        <strain evidence="1 2">SBR_S</strain>
    </source>
</reference>
<dbReference type="EMBL" id="SPMY01000110">
    <property type="protein sequence ID" value="NMQ30154.1"/>
    <property type="molecule type" value="Genomic_DNA"/>
</dbReference>
<dbReference type="Pfam" id="PF07042">
    <property type="entry name" value="TrfA"/>
    <property type="match status" value="1"/>
</dbReference>
<evidence type="ECO:0000313" key="1">
    <source>
        <dbReference type="EMBL" id="NMQ30154.1"/>
    </source>
</evidence>
<gene>
    <name evidence="1" type="ORF">E4Q23_21790</name>
</gene>
<accession>A0ABX1U4Q3</accession>
<evidence type="ECO:0000313" key="2">
    <source>
        <dbReference type="Proteomes" id="UP000749010"/>
    </source>
</evidence>
<comment type="caution">
    <text evidence="1">The sequence shown here is derived from an EMBL/GenBank/DDBJ whole genome shotgun (WGS) entry which is preliminary data.</text>
</comment>
<dbReference type="Proteomes" id="UP000749010">
    <property type="component" value="Unassembled WGS sequence"/>
</dbReference>